<sequence length="67" mass="7698">MRKPNFSERTVKFQYIHATHMAAVNAPRKTMQPRTMVTTSRPVSRGALWRRVLTVGVSLSVIVSRMR</sequence>
<accession>A0A482XFJ6</accession>
<dbReference type="EMBL" id="QKKF02011262">
    <property type="protein sequence ID" value="RZF44131.1"/>
    <property type="molecule type" value="Genomic_DNA"/>
</dbReference>
<name>A0A482XFJ6_LAOST</name>
<reference evidence="1 2" key="1">
    <citation type="journal article" date="2017" name="Gigascience">
        <title>Genome sequence of the small brown planthopper, Laodelphax striatellus.</title>
        <authorList>
            <person name="Zhu J."/>
            <person name="Jiang F."/>
            <person name="Wang X."/>
            <person name="Yang P."/>
            <person name="Bao Y."/>
            <person name="Zhao W."/>
            <person name="Wang W."/>
            <person name="Lu H."/>
            <person name="Wang Q."/>
            <person name="Cui N."/>
            <person name="Li J."/>
            <person name="Chen X."/>
            <person name="Luo L."/>
            <person name="Yu J."/>
            <person name="Kang L."/>
            <person name="Cui F."/>
        </authorList>
    </citation>
    <scope>NUCLEOTIDE SEQUENCE [LARGE SCALE GENOMIC DNA]</scope>
    <source>
        <strain evidence="1">Lst14</strain>
    </source>
</reference>
<evidence type="ECO:0000313" key="1">
    <source>
        <dbReference type="EMBL" id="RZF44131.1"/>
    </source>
</evidence>
<dbReference type="AlphaFoldDB" id="A0A482XFJ6"/>
<protein>
    <submittedName>
        <fullName evidence="1">Uncharacterized protein</fullName>
    </submittedName>
</protein>
<proteinExistence type="predicted"/>
<keyword evidence="2" id="KW-1185">Reference proteome</keyword>
<comment type="caution">
    <text evidence="1">The sequence shown here is derived from an EMBL/GenBank/DDBJ whole genome shotgun (WGS) entry which is preliminary data.</text>
</comment>
<organism evidence="1 2">
    <name type="scientific">Laodelphax striatellus</name>
    <name type="common">Small brown planthopper</name>
    <name type="synonym">Delphax striatella</name>
    <dbReference type="NCBI Taxonomy" id="195883"/>
    <lineage>
        <taxon>Eukaryota</taxon>
        <taxon>Metazoa</taxon>
        <taxon>Ecdysozoa</taxon>
        <taxon>Arthropoda</taxon>
        <taxon>Hexapoda</taxon>
        <taxon>Insecta</taxon>
        <taxon>Pterygota</taxon>
        <taxon>Neoptera</taxon>
        <taxon>Paraneoptera</taxon>
        <taxon>Hemiptera</taxon>
        <taxon>Auchenorrhyncha</taxon>
        <taxon>Fulgoroidea</taxon>
        <taxon>Delphacidae</taxon>
        <taxon>Criomorphinae</taxon>
        <taxon>Laodelphax</taxon>
    </lineage>
</organism>
<dbReference type="InParanoid" id="A0A482XFJ6"/>
<gene>
    <name evidence="1" type="ORF">LSTR_LSTR016894</name>
</gene>
<dbReference type="Proteomes" id="UP000291343">
    <property type="component" value="Unassembled WGS sequence"/>
</dbReference>
<evidence type="ECO:0000313" key="2">
    <source>
        <dbReference type="Proteomes" id="UP000291343"/>
    </source>
</evidence>